<comment type="caution">
    <text evidence="1">The sequence shown here is derived from an EMBL/GenBank/DDBJ whole genome shotgun (WGS) entry which is preliminary data.</text>
</comment>
<name>A0ACB7S4G2_HYAAI</name>
<organism evidence="1 2">
    <name type="scientific">Hyalomma asiaticum</name>
    <name type="common">Tick</name>
    <dbReference type="NCBI Taxonomy" id="266040"/>
    <lineage>
        <taxon>Eukaryota</taxon>
        <taxon>Metazoa</taxon>
        <taxon>Ecdysozoa</taxon>
        <taxon>Arthropoda</taxon>
        <taxon>Chelicerata</taxon>
        <taxon>Arachnida</taxon>
        <taxon>Acari</taxon>
        <taxon>Parasitiformes</taxon>
        <taxon>Ixodida</taxon>
        <taxon>Ixodoidea</taxon>
        <taxon>Ixodidae</taxon>
        <taxon>Hyalomminae</taxon>
        <taxon>Hyalomma</taxon>
    </lineage>
</organism>
<reference evidence="1" key="1">
    <citation type="submission" date="2020-05" db="EMBL/GenBank/DDBJ databases">
        <title>Large-scale comparative analyses of tick genomes elucidate their genetic diversity and vector capacities.</title>
        <authorList>
            <person name="Jia N."/>
            <person name="Wang J."/>
            <person name="Shi W."/>
            <person name="Du L."/>
            <person name="Sun Y."/>
            <person name="Zhan W."/>
            <person name="Jiang J."/>
            <person name="Wang Q."/>
            <person name="Zhang B."/>
            <person name="Ji P."/>
            <person name="Sakyi L.B."/>
            <person name="Cui X."/>
            <person name="Yuan T."/>
            <person name="Jiang B."/>
            <person name="Yang W."/>
            <person name="Lam T.T.-Y."/>
            <person name="Chang Q."/>
            <person name="Ding S."/>
            <person name="Wang X."/>
            <person name="Zhu J."/>
            <person name="Ruan X."/>
            <person name="Zhao L."/>
            <person name="Wei J."/>
            <person name="Que T."/>
            <person name="Du C."/>
            <person name="Cheng J."/>
            <person name="Dai P."/>
            <person name="Han X."/>
            <person name="Huang E."/>
            <person name="Gao Y."/>
            <person name="Liu J."/>
            <person name="Shao H."/>
            <person name="Ye R."/>
            <person name="Li L."/>
            <person name="Wei W."/>
            <person name="Wang X."/>
            <person name="Wang C."/>
            <person name="Yang T."/>
            <person name="Huo Q."/>
            <person name="Li W."/>
            <person name="Guo W."/>
            <person name="Chen H."/>
            <person name="Zhou L."/>
            <person name="Ni X."/>
            <person name="Tian J."/>
            <person name="Zhou Y."/>
            <person name="Sheng Y."/>
            <person name="Liu T."/>
            <person name="Pan Y."/>
            <person name="Xia L."/>
            <person name="Li J."/>
            <person name="Zhao F."/>
            <person name="Cao W."/>
        </authorList>
    </citation>
    <scope>NUCLEOTIDE SEQUENCE</scope>
    <source>
        <strain evidence="1">Hyas-2018</strain>
    </source>
</reference>
<evidence type="ECO:0000313" key="2">
    <source>
        <dbReference type="Proteomes" id="UP000821845"/>
    </source>
</evidence>
<dbReference type="Proteomes" id="UP000821845">
    <property type="component" value="Chromosome 6"/>
</dbReference>
<gene>
    <name evidence="1" type="ORF">HPB50_020133</name>
</gene>
<proteinExistence type="predicted"/>
<sequence>MEDELPVAQFGTGSRNVAERACALPLRTCEALPQAAPAVHRRGLVKKSTVHACTAETPGADSSLPPPRHPRRLDVTKGPLYGSPETAFLYALHSAGVAHTVARACATGQLKECACGSTDAAAHGAWRWGGCSDDVQVGMLHSAVPPSLQLLNPGPYVCLSLLVTTSL</sequence>
<dbReference type="EMBL" id="CM023486">
    <property type="protein sequence ID" value="KAH6928836.1"/>
    <property type="molecule type" value="Genomic_DNA"/>
</dbReference>
<keyword evidence="2" id="KW-1185">Reference proteome</keyword>
<protein>
    <submittedName>
        <fullName evidence="1">Uncharacterized protein</fullName>
    </submittedName>
</protein>
<accession>A0ACB7S4G2</accession>
<evidence type="ECO:0000313" key="1">
    <source>
        <dbReference type="EMBL" id="KAH6928836.1"/>
    </source>
</evidence>